<keyword evidence="3" id="KW-0479">Metal-binding</keyword>
<evidence type="ECO:0000256" key="5">
    <source>
        <dbReference type="ARBA" id="ARBA00023136"/>
    </source>
</evidence>
<dbReference type="InterPro" id="IPR037519">
    <property type="entry name" value="LITAF_fam"/>
</dbReference>
<feature type="region of interest" description="Disordered" evidence="7">
    <location>
        <begin position="1"/>
        <end position="39"/>
    </location>
</feature>
<evidence type="ECO:0000313" key="10">
    <source>
        <dbReference type="Proteomes" id="UP000054937"/>
    </source>
</evidence>
<dbReference type="SMART" id="SM00714">
    <property type="entry name" value="LITAF"/>
    <property type="match status" value="1"/>
</dbReference>
<evidence type="ECO:0000259" key="8">
    <source>
        <dbReference type="PROSITE" id="PS51837"/>
    </source>
</evidence>
<keyword evidence="6" id="KW-0175">Coiled coil</keyword>
<dbReference type="PROSITE" id="PS51837">
    <property type="entry name" value="LITAF"/>
    <property type="match status" value="1"/>
</dbReference>
<keyword evidence="4" id="KW-0862">Zinc</keyword>
<evidence type="ECO:0000256" key="1">
    <source>
        <dbReference type="ARBA" id="ARBA00004170"/>
    </source>
</evidence>
<accession>A0A0V0R475</accession>
<keyword evidence="5" id="KW-0472">Membrane</keyword>
<feature type="coiled-coil region" evidence="6">
    <location>
        <begin position="315"/>
        <end position="349"/>
    </location>
</feature>
<dbReference type="OrthoDB" id="435182at2759"/>
<evidence type="ECO:0000256" key="2">
    <source>
        <dbReference type="ARBA" id="ARBA00005975"/>
    </source>
</evidence>
<evidence type="ECO:0000256" key="4">
    <source>
        <dbReference type="ARBA" id="ARBA00022833"/>
    </source>
</evidence>
<feature type="compositionally biased region" description="Polar residues" evidence="7">
    <location>
        <begin position="1"/>
        <end position="30"/>
    </location>
</feature>
<evidence type="ECO:0000256" key="3">
    <source>
        <dbReference type="ARBA" id="ARBA00022723"/>
    </source>
</evidence>
<reference evidence="9 10" key="1">
    <citation type="journal article" date="2015" name="Sci. Rep.">
        <title>Genome of the facultative scuticociliatosis pathogen Pseudocohnilembus persalinus provides insight into its virulence through horizontal gene transfer.</title>
        <authorList>
            <person name="Xiong J."/>
            <person name="Wang G."/>
            <person name="Cheng J."/>
            <person name="Tian M."/>
            <person name="Pan X."/>
            <person name="Warren A."/>
            <person name="Jiang C."/>
            <person name="Yuan D."/>
            <person name="Miao W."/>
        </authorList>
    </citation>
    <scope>NUCLEOTIDE SEQUENCE [LARGE SCALE GENOMIC DNA]</scope>
    <source>
        <strain evidence="9">36N120E</strain>
    </source>
</reference>
<evidence type="ECO:0000313" key="9">
    <source>
        <dbReference type="EMBL" id="KRX09281.1"/>
    </source>
</evidence>
<organism evidence="9 10">
    <name type="scientific">Pseudocohnilembus persalinus</name>
    <name type="common">Ciliate</name>
    <dbReference type="NCBI Taxonomy" id="266149"/>
    <lineage>
        <taxon>Eukaryota</taxon>
        <taxon>Sar</taxon>
        <taxon>Alveolata</taxon>
        <taxon>Ciliophora</taxon>
        <taxon>Intramacronucleata</taxon>
        <taxon>Oligohymenophorea</taxon>
        <taxon>Scuticociliatia</taxon>
        <taxon>Philasterida</taxon>
        <taxon>Pseudocohnilembidae</taxon>
        <taxon>Pseudocohnilembus</taxon>
    </lineage>
</organism>
<comment type="similarity">
    <text evidence="2">Belongs to the CDIP1/LITAF family.</text>
</comment>
<evidence type="ECO:0000256" key="6">
    <source>
        <dbReference type="SAM" id="Coils"/>
    </source>
</evidence>
<dbReference type="Proteomes" id="UP000054937">
    <property type="component" value="Unassembled WGS sequence"/>
</dbReference>
<proteinExistence type="inferred from homology"/>
<protein>
    <recommendedName>
        <fullName evidence="8">LITAF domain-containing protein</fullName>
    </recommendedName>
</protein>
<dbReference type="GO" id="GO:0016020">
    <property type="term" value="C:membrane"/>
    <property type="evidence" value="ECO:0007669"/>
    <property type="project" value="UniProtKB-SubCell"/>
</dbReference>
<dbReference type="PANTHER" id="PTHR23292">
    <property type="entry name" value="LIPOPOLYSACCHARIDE-INDUCED TUMOR NECROSIS FACTOR-ALPHA FACTOR"/>
    <property type="match status" value="1"/>
</dbReference>
<dbReference type="InterPro" id="IPR006629">
    <property type="entry name" value="LITAF"/>
</dbReference>
<comment type="subcellular location">
    <subcellularLocation>
        <location evidence="1">Membrane</location>
        <topology evidence="1">Peripheral membrane protein</topology>
    </subcellularLocation>
</comment>
<feature type="domain" description="LITAF" evidence="8">
    <location>
        <begin position="90"/>
        <end position="174"/>
    </location>
</feature>
<gene>
    <name evidence="9" type="ORF">PPERSA_05950</name>
</gene>
<dbReference type="Pfam" id="PF10601">
    <property type="entry name" value="zf-LITAF-like"/>
    <property type="match status" value="1"/>
</dbReference>
<dbReference type="EMBL" id="LDAU01000053">
    <property type="protein sequence ID" value="KRX09281.1"/>
    <property type="molecule type" value="Genomic_DNA"/>
</dbReference>
<dbReference type="InParanoid" id="A0A0V0R475"/>
<comment type="caution">
    <text evidence="9">The sequence shown here is derived from an EMBL/GenBank/DDBJ whole genome shotgun (WGS) entry which is preliminary data.</text>
</comment>
<dbReference type="PANTHER" id="PTHR23292:SF6">
    <property type="entry name" value="FI16602P1-RELATED"/>
    <property type="match status" value="1"/>
</dbReference>
<dbReference type="AlphaFoldDB" id="A0A0V0R475"/>
<sequence length="676" mass="78495">MSQNQNYQHLQESQIENSTQRNNSEFNNTPQGNQNQQSIQMQEFQQNNSIELQNQQLAQSFIPQQQQFQPNNNQNIQMERPAIPNLQGQQMYQYVVPTEPNSRLSQTIFCAQCNKPVESEVNYKVGAGTVATSIAIALIGLTQGCCLIPCCVNECKDAVHNCKILQEKESLEEDKDKMGKPQQQQQIKKKAIKNGQSGLGALVALKQYNVYLFKEIEGESELLCITVEIPGTWKIQNLIQYSLEQFNEILFKKNQSFYLSDQIQNWAVCGAKKKNGYPKEEPNFAQDILVSDTGALKFSLLPYQSDSNCFIYEGNNQEQEQDQEVQQQEQEQQQQHFELNQKNKNQQQNPSLEKYNNSLVKKQKANQPKQEQPDYEEDTGGCLCFKKKSQKQSINDVDFAELTPDMINDALLEQNLDVILDQNFSFAWDFQHKNLNWPVEKNIKTICDPNRLLKERQVIAYFKEFVENISEFNYKSLEQTLERSFYRKIRKVMENLQKQGYDFQADGLRNKIESVELINITNIFGVGIGLNRRKNDGYDNFKVNDSYIMGNIPCRFYQKKRLDIKETARIIVQMEIAIMSAAQLKIIDKETKEDKLLDSIYKNVNKEAIHHMVLEAVLVECDYKQMKQIIESGQNFDIQNLQSYKSFMKSPQFQIIDFDNFMNGNDIARQRYDPAL</sequence>
<keyword evidence="10" id="KW-1185">Reference proteome</keyword>
<dbReference type="GO" id="GO:0008270">
    <property type="term" value="F:zinc ion binding"/>
    <property type="evidence" value="ECO:0007669"/>
    <property type="project" value="TreeGrafter"/>
</dbReference>
<name>A0A0V0R475_PSEPJ</name>
<evidence type="ECO:0000256" key="7">
    <source>
        <dbReference type="SAM" id="MobiDB-lite"/>
    </source>
</evidence>